<dbReference type="PANTHER" id="PTHR12242:SF38">
    <property type="entry name" value="TRANSMEMBRANE PROTEIN"/>
    <property type="match status" value="1"/>
</dbReference>
<evidence type="ECO:0000256" key="1">
    <source>
        <dbReference type="SAM" id="Phobius"/>
    </source>
</evidence>
<feature type="transmembrane region" description="Helical" evidence="1">
    <location>
        <begin position="105"/>
        <end position="129"/>
    </location>
</feature>
<dbReference type="EMBL" id="CAMGYJ010000009">
    <property type="protein sequence ID" value="CAI0469774.1"/>
    <property type="molecule type" value="Genomic_DNA"/>
</dbReference>
<feature type="non-terminal residue" evidence="2">
    <location>
        <position position="1"/>
    </location>
</feature>
<protein>
    <submittedName>
        <fullName evidence="2">Uncharacterized protein</fullName>
    </submittedName>
</protein>
<dbReference type="AlphaFoldDB" id="A0AAV0PGP3"/>
<accession>A0AAV0PGP3</accession>
<feature type="transmembrane region" description="Helical" evidence="1">
    <location>
        <begin position="141"/>
        <end position="165"/>
    </location>
</feature>
<gene>
    <name evidence="2" type="ORF">LITE_LOCUS38307</name>
</gene>
<reference evidence="2" key="1">
    <citation type="submission" date="2022-08" db="EMBL/GenBank/DDBJ databases">
        <authorList>
            <person name="Gutierrez-Valencia J."/>
        </authorList>
    </citation>
    <scope>NUCLEOTIDE SEQUENCE</scope>
</reference>
<feature type="transmembrane region" description="Helical" evidence="1">
    <location>
        <begin position="211"/>
        <end position="235"/>
    </location>
</feature>
<dbReference type="Proteomes" id="UP001154282">
    <property type="component" value="Unassembled WGS sequence"/>
</dbReference>
<evidence type="ECO:0000313" key="2">
    <source>
        <dbReference type="EMBL" id="CAI0469774.1"/>
    </source>
</evidence>
<keyword evidence="1" id="KW-0472">Membrane</keyword>
<dbReference type="PANTHER" id="PTHR12242">
    <property type="entry name" value="OS02G0130600 PROTEIN-RELATED"/>
    <property type="match status" value="1"/>
</dbReference>
<dbReference type="GO" id="GO:0016020">
    <property type="term" value="C:membrane"/>
    <property type="evidence" value="ECO:0007669"/>
    <property type="project" value="TreeGrafter"/>
</dbReference>
<comment type="caution">
    <text evidence="2">The sequence shown here is derived from an EMBL/GenBank/DDBJ whole genome shotgun (WGS) entry which is preliminary data.</text>
</comment>
<keyword evidence="1" id="KW-0812">Transmembrane</keyword>
<organism evidence="2 3">
    <name type="scientific">Linum tenue</name>
    <dbReference type="NCBI Taxonomy" id="586396"/>
    <lineage>
        <taxon>Eukaryota</taxon>
        <taxon>Viridiplantae</taxon>
        <taxon>Streptophyta</taxon>
        <taxon>Embryophyta</taxon>
        <taxon>Tracheophyta</taxon>
        <taxon>Spermatophyta</taxon>
        <taxon>Magnoliopsida</taxon>
        <taxon>eudicotyledons</taxon>
        <taxon>Gunneridae</taxon>
        <taxon>Pentapetalae</taxon>
        <taxon>rosids</taxon>
        <taxon>fabids</taxon>
        <taxon>Malpighiales</taxon>
        <taxon>Linaceae</taxon>
        <taxon>Linum</taxon>
    </lineage>
</organism>
<feature type="transmembrane region" description="Helical" evidence="1">
    <location>
        <begin position="255"/>
        <end position="279"/>
    </location>
</feature>
<name>A0AAV0PGP3_9ROSI</name>
<evidence type="ECO:0000313" key="3">
    <source>
        <dbReference type="Proteomes" id="UP001154282"/>
    </source>
</evidence>
<feature type="transmembrane region" description="Helical" evidence="1">
    <location>
        <begin position="63"/>
        <end position="84"/>
    </location>
</feature>
<sequence>CRPNPVGGHLDSRVIYRVNHLNYHTNPSNPTSSRLYLQSLAPPLPTAQMSNPDDGGIGYWLRWQVAICAFIVVAPAVAAACIIIKKSRAAETLYYSDLWKACWRCLNPLYLLVFRAFALVCLAPVLYGVASVDGIFTYYFYTQWTFTLVMVYFALGTVISAYGCYWESQNQSPSGAGTAEASLFLETGLDDNDKGDETVQLKAGFWGYLMLTVYQTCGGAVILTDIVFWCLLLPFQSDEHFHLDVLMGCIHSLNVAFLILDTILNNLPFPWFGFLYFVLRAVSTWFSNGRFTSVGFQGGHTNSWSSIRHGLPYGTSQSLWCTSPFMGCTCCLLRPNTHSSQNGFLVPL</sequence>
<keyword evidence="3" id="KW-1185">Reference proteome</keyword>
<keyword evidence="1" id="KW-1133">Transmembrane helix</keyword>
<proteinExistence type="predicted"/>